<dbReference type="InterPro" id="IPR014729">
    <property type="entry name" value="Rossmann-like_a/b/a_fold"/>
</dbReference>
<evidence type="ECO:0000256" key="6">
    <source>
        <dbReference type="ARBA" id="ARBA00022962"/>
    </source>
</evidence>
<comment type="catalytic activity">
    <reaction evidence="7">
        <text>L-aspartate + L-glutamine + ATP + H2O = L-asparagine + L-glutamate + AMP + diphosphate + H(+)</text>
        <dbReference type="Rhea" id="RHEA:12228"/>
        <dbReference type="ChEBI" id="CHEBI:15377"/>
        <dbReference type="ChEBI" id="CHEBI:15378"/>
        <dbReference type="ChEBI" id="CHEBI:29985"/>
        <dbReference type="ChEBI" id="CHEBI:29991"/>
        <dbReference type="ChEBI" id="CHEBI:30616"/>
        <dbReference type="ChEBI" id="CHEBI:33019"/>
        <dbReference type="ChEBI" id="CHEBI:58048"/>
        <dbReference type="ChEBI" id="CHEBI:58359"/>
        <dbReference type="ChEBI" id="CHEBI:456215"/>
        <dbReference type="EC" id="6.3.5.4"/>
    </reaction>
</comment>
<comment type="caution">
    <text evidence="9">The sequence shown here is derived from an EMBL/GenBank/DDBJ whole genome shotgun (WGS) entry which is preliminary data.</text>
</comment>
<dbReference type="RefSeq" id="WP_378477544.1">
    <property type="nucleotide sequence ID" value="NZ_JBHUIW010000008.1"/>
</dbReference>
<dbReference type="GO" id="GO:0004066">
    <property type="term" value="F:asparagine synthase (glutamine-hydrolyzing) activity"/>
    <property type="evidence" value="ECO:0007669"/>
    <property type="project" value="UniProtKB-EC"/>
</dbReference>
<evidence type="ECO:0000313" key="9">
    <source>
        <dbReference type="EMBL" id="MFD2182366.1"/>
    </source>
</evidence>
<dbReference type="InterPro" id="IPR051786">
    <property type="entry name" value="ASN_synthetase/amidase"/>
</dbReference>
<evidence type="ECO:0000256" key="2">
    <source>
        <dbReference type="ARBA" id="ARBA00005752"/>
    </source>
</evidence>
<name>A0ABW5AJI7_9BRAD</name>
<dbReference type="InterPro" id="IPR033738">
    <property type="entry name" value="AsnB_N"/>
</dbReference>
<keyword evidence="10" id="KW-1185">Reference proteome</keyword>
<dbReference type="EMBL" id="JBHUIW010000008">
    <property type="protein sequence ID" value="MFD2182366.1"/>
    <property type="molecule type" value="Genomic_DNA"/>
</dbReference>
<dbReference type="PANTHER" id="PTHR43284:SF1">
    <property type="entry name" value="ASPARAGINE SYNTHETASE"/>
    <property type="match status" value="1"/>
</dbReference>
<evidence type="ECO:0000256" key="3">
    <source>
        <dbReference type="ARBA" id="ARBA00012737"/>
    </source>
</evidence>
<dbReference type="PANTHER" id="PTHR43284">
    <property type="entry name" value="ASPARAGINE SYNTHETASE (GLUTAMINE-HYDROLYZING)"/>
    <property type="match status" value="1"/>
</dbReference>
<feature type="domain" description="Glutamine amidotransferase type-2" evidence="8">
    <location>
        <begin position="2"/>
        <end position="219"/>
    </location>
</feature>
<dbReference type="CDD" id="cd01991">
    <property type="entry name" value="Asn_synthase_B_C"/>
    <property type="match status" value="1"/>
</dbReference>
<comment type="similarity">
    <text evidence="2">Belongs to the asparagine synthetase family.</text>
</comment>
<evidence type="ECO:0000256" key="7">
    <source>
        <dbReference type="ARBA" id="ARBA00048741"/>
    </source>
</evidence>
<dbReference type="NCBIfam" id="TIGR01536">
    <property type="entry name" value="asn_synth_AEB"/>
    <property type="match status" value="1"/>
</dbReference>
<keyword evidence="4" id="KW-0547">Nucleotide-binding</keyword>
<organism evidence="9 10">
    <name type="scientific">Rhodoplanes azumiensis</name>
    <dbReference type="NCBI Taxonomy" id="1897628"/>
    <lineage>
        <taxon>Bacteria</taxon>
        <taxon>Pseudomonadati</taxon>
        <taxon>Pseudomonadota</taxon>
        <taxon>Alphaproteobacteria</taxon>
        <taxon>Hyphomicrobiales</taxon>
        <taxon>Nitrobacteraceae</taxon>
        <taxon>Rhodoplanes</taxon>
    </lineage>
</organism>
<dbReference type="Gene3D" id="3.60.20.10">
    <property type="entry name" value="Glutamine Phosphoribosylpyrophosphate, subunit 1, domain 1"/>
    <property type="match status" value="1"/>
</dbReference>
<gene>
    <name evidence="9" type="primary">asnB</name>
    <name evidence="9" type="ORF">ACFSOX_09400</name>
</gene>
<dbReference type="InterPro" id="IPR001962">
    <property type="entry name" value="Asn_synthase"/>
</dbReference>
<keyword evidence="5" id="KW-0067">ATP-binding</keyword>
<dbReference type="InterPro" id="IPR017932">
    <property type="entry name" value="GATase_2_dom"/>
</dbReference>
<accession>A0ABW5AJI7</accession>
<dbReference type="Pfam" id="PF13537">
    <property type="entry name" value="GATase_7"/>
    <property type="match status" value="1"/>
</dbReference>
<evidence type="ECO:0000256" key="5">
    <source>
        <dbReference type="ARBA" id="ARBA00022840"/>
    </source>
</evidence>
<dbReference type="Proteomes" id="UP001597314">
    <property type="component" value="Unassembled WGS sequence"/>
</dbReference>
<keyword evidence="6" id="KW-0315">Glutamine amidotransferase</keyword>
<evidence type="ECO:0000259" key="8">
    <source>
        <dbReference type="PROSITE" id="PS51278"/>
    </source>
</evidence>
<dbReference type="PROSITE" id="PS51278">
    <property type="entry name" value="GATASE_TYPE_2"/>
    <property type="match status" value="1"/>
</dbReference>
<protein>
    <recommendedName>
        <fullName evidence="3">asparagine synthase (glutamine-hydrolyzing)</fullName>
        <ecNumber evidence="3">6.3.5.4</ecNumber>
    </recommendedName>
</protein>
<proteinExistence type="inferred from homology"/>
<dbReference type="SUPFAM" id="SSF52402">
    <property type="entry name" value="Adenine nucleotide alpha hydrolases-like"/>
    <property type="match status" value="1"/>
</dbReference>
<dbReference type="Pfam" id="PF00733">
    <property type="entry name" value="Asn_synthase"/>
    <property type="match status" value="1"/>
</dbReference>
<dbReference type="InterPro" id="IPR029055">
    <property type="entry name" value="Ntn_hydrolases_N"/>
</dbReference>
<sequence>MCGITGFIDFARSTPADRLDTVVTTMAAQMIHRGPDDAGTFVDAEAGVALGFRRLSIIDLTPAGHQPMVSSCGRWVIVFNGEIYNAEDLRPDLVAQGATFRGHSDTEVLLESIARNGIDTTLARINGMFAFAVHDRRTRTTILARDRLGKKPLYIGRFGRTVMFASELRCLRVHPEFRGEIRPEALSAYIRFGYVPHPLCIYRDVQQLEPGGVARVDAEGQLEVGSYWRFEDAAAEAMEEGFHGTDAEAIDQLDALLRDAVGRRMVSDVPLGAFLSGGIDSSLVVALMQQQSSRPVRTFSIGFAVDGYDEAPHARAVAKHLGTDHTEFYVAPQDALALVPSIPDIYDEPFSDSSQIPTFIVSKMARQHVTVALSGDGGDESFCGYVRYDQVEQLKRLMGVVPWLAPLAGFGKRVLTSRAFGPARRFIPGRTLSRGERWLTRTAEAGRPNAFERHYLHMIAQGRPPEEFLAAPQDRLADIWSGSLAARFRDPVQRAQAIDFMTYLPDDILVKVDRASMATSLEVRAPLIDYRVVEQAWRLPMHMKVRDGMGKWILRQVLYRYVPQSIIDRPKMGFGIPIDHWLRGPLREWAEDLIDAERLRREGVFNAPAVRAMWQRHLSGETWQYPIWCVLMFQAWRQRWP</sequence>
<evidence type="ECO:0000256" key="1">
    <source>
        <dbReference type="ARBA" id="ARBA00005187"/>
    </source>
</evidence>
<dbReference type="PIRSF" id="PIRSF001589">
    <property type="entry name" value="Asn_synthetase_glu-h"/>
    <property type="match status" value="1"/>
</dbReference>
<evidence type="ECO:0000313" key="10">
    <source>
        <dbReference type="Proteomes" id="UP001597314"/>
    </source>
</evidence>
<dbReference type="InterPro" id="IPR006426">
    <property type="entry name" value="Asn_synth_AEB"/>
</dbReference>
<dbReference type="Gene3D" id="3.40.50.620">
    <property type="entry name" value="HUPs"/>
    <property type="match status" value="1"/>
</dbReference>
<dbReference type="CDD" id="cd00712">
    <property type="entry name" value="AsnB"/>
    <property type="match status" value="1"/>
</dbReference>
<reference evidence="10" key="1">
    <citation type="journal article" date="2019" name="Int. J. Syst. Evol. Microbiol.">
        <title>The Global Catalogue of Microorganisms (GCM) 10K type strain sequencing project: providing services to taxonomists for standard genome sequencing and annotation.</title>
        <authorList>
            <consortium name="The Broad Institute Genomics Platform"/>
            <consortium name="The Broad Institute Genome Sequencing Center for Infectious Disease"/>
            <person name="Wu L."/>
            <person name="Ma J."/>
        </authorList>
    </citation>
    <scope>NUCLEOTIDE SEQUENCE [LARGE SCALE GENOMIC DNA]</scope>
    <source>
        <strain evidence="10">CGMCC 1.6774</strain>
    </source>
</reference>
<comment type="pathway">
    <text evidence="1">Amino-acid biosynthesis; L-asparagine biosynthesis; L-asparagine from L-aspartate (L-Gln route): step 1/1.</text>
</comment>
<dbReference type="EC" id="6.3.5.4" evidence="3"/>
<keyword evidence="9" id="KW-0436">Ligase</keyword>
<evidence type="ECO:0000256" key="4">
    <source>
        <dbReference type="ARBA" id="ARBA00022741"/>
    </source>
</evidence>
<dbReference type="SUPFAM" id="SSF56235">
    <property type="entry name" value="N-terminal nucleophile aminohydrolases (Ntn hydrolases)"/>
    <property type="match status" value="1"/>
</dbReference>